<dbReference type="Pfam" id="PF11905">
    <property type="entry name" value="DUF3425"/>
    <property type="match status" value="1"/>
</dbReference>
<feature type="region of interest" description="Disordered" evidence="1">
    <location>
        <begin position="1"/>
        <end position="39"/>
    </location>
</feature>
<gene>
    <name evidence="2" type="ORF">LECACI_7A008690</name>
</gene>
<evidence type="ECO:0000313" key="3">
    <source>
        <dbReference type="Proteomes" id="UP001296104"/>
    </source>
</evidence>
<organism evidence="2 3">
    <name type="scientific">Lecanosticta acicola</name>
    <dbReference type="NCBI Taxonomy" id="111012"/>
    <lineage>
        <taxon>Eukaryota</taxon>
        <taxon>Fungi</taxon>
        <taxon>Dikarya</taxon>
        <taxon>Ascomycota</taxon>
        <taxon>Pezizomycotina</taxon>
        <taxon>Dothideomycetes</taxon>
        <taxon>Dothideomycetidae</taxon>
        <taxon>Mycosphaerellales</taxon>
        <taxon>Mycosphaerellaceae</taxon>
        <taxon>Lecanosticta</taxon>
    </lineage>
</organism>
<feature type="region of interest" description="Disordered" evidence="1">
    <location>
        <begin position="61"/>
        <end position="112"/>
    </location>
</feature>
<sequence>MSGRTGGGGSKRGGGVEKPWASGRILTPEQRARKQEADRKANRFLKKEVQDRLTGLEARVLSLEKTSSEPNTAIPKSEDNEDAHYAASAVSDPPDAGDRQPSGSAVEWNESGTCVKNSEVKPWSEVLRQGEAQDGAQLGSDNGELELLPTPSMTSPRGAYFTDNNAATTPAIPANFEPREGADVHETIGEPARQSVAPDFTDVTSTARTRPDGRHLTCFLNNLVNYIRTLPPNVVCFDDQYNQDLIVTAVLKGWNQTLARYHQACPLWNVLRLVDTYLFRDCQMVERISCLRMLHRRYLYEVNANLPTAGPPPPWFRPQFSEKVFFHDPVIDHLTWPRLRDRLIASEKDRLTNKFWAFFVRNLRVTWRGEPFDILTLSPDTQLYQLNPVYEASLLDMTNWRMDMDFFRGIPQLAGDVPPHNYMPLRTVAPKFGVHGHHAGEHVQPTMSPRFGLHGDPQQQGTPTHAGGVISQDPWVHRPGFSDASHLHLSKFPQGGVWHDFYC</sequence>
<accession>A0AAI9EEJ4</accession>
<keyword evidence="3" id="KW-1185">Reference proteome</keyword>
<feature type="region of interest" description="Disordered" evidence="1">
    <location>
        <begin position="134"/>
        <end position="153"/>
    </location>
</feature>
<feature type="compositionally biased region" description="Basic and acidic residues" evidence="1">
    <location>
        <begin position="30"/>
        <end position="39"/>
    </location>
</feature>
<dbReference type="Proteomes" id="UP001296104">
    <property type="component" value="Unassembled WGS sequence"/>
</dbReference>
<proteinExistence type="predicted"/>
<dbReference type="PANTHER" id="PTHR37012:SF7">
    <property type="entry name" value="B-ZIP TRANSCRIPTION FACTOR (EUROFUNG)-RELATED"/>
    <property type="match status" value="1"/>
</dbReference>
<dbReference type="InterPro" id="IPR021833">
    <property type="entry name" value="DUF3425"/>
</dbReference>
<dbReference type="PANTHER" id="PTHR37012">
    <property type="entry name" value="B-ZIP TRANSCRIPTION FACTOR (EUROFUNG)-RELATED"/>
    <property type="match status" value="1"/>
</dbReference>
<name>A0AAI9EEJ4_9PEZI</name>
<evidence type="ECO:0000313" key="2">
    <source>
        <dbReference type="EMBL" id="CAK4033532.1"/>
    </source>
</evidence>
<comment type="caution">
    <text evidence="2">The sequence shown here is derived from an EMBL/GenBank/DDBJ whole genome shotgun (WGS) entry which is preliminary data.</text>
</comment>
<reference evidence="2" key="1">
    <citation type="submission" date="2023-11" db="EMBL/GenBank/DDBJ databases">
        <authorList>
            <person name="Alioto T."/>
            <person name="Alioto T."/>
            <person name="Gomez Garrido J."/>
        </authorList>
    </citation>
    <scope>NUCLEOTIDE SEQUENCE</scope>
</reference>
<dbReference type="EMBL" id="CAVMBE010000088">
    <property type="protein sequence ID" value="CAK4033532.1"/>
    <property type="molecule type" value="Genomic_DNA"/>
</dbReference>
<evidence type="ECO:0000256" key="1">
    <source>
        <dbReference type="SAM" id="MobiDB-lite"/>
    </source>
</evidence>
<protein>
    <recommendedName>
        <fullName evidence="4">BZIP transcription factor</fullName>
    </recommendedName>
</protein>
<feature type="compositionally biased region" description="Gly residues" evidence="1">
    <location>
        <begin position="1"/>
        <end position="13"/>
    </location>
</feature>
<evidence type="ECO:0008006" key="4">
    <source>
        <dbReference type="Google" id="ProtNLM"/>
    </source>
</evidence>
<dbReference type="AlphaFoldDB" id="A0AAI9EEJ4"/>